<proteinExistence type="predicted"/>
<evidence type="ECO:0000256" key="2">
    <source>
        <dbReference type="SAM" id="Phobius"/>
    </source>
</evidence>
<keyword evidence="2" id="KW-0812">Transmembrane</keyword>
<gene>
    <name evidence="3" type="ORF">SAMN04487950_1132</name>
</gene>
<feature type="region of interest" description="Disordered" evidence="1">
    <location>
        <begin position="83"/>
        <end position="222"/>
    </location>
</feature>
<reference evidence="4" key="1">
    <citation type="submission" date="2016-10" db="EMBL/GenBank/DDBJ databases">
        <authorList>
            <person name="Varghese N."/>
            <person name="Submissions S."/>
        </authorList>
    </citation>
    <scope>NUCLEOTIDE SEQUENCE [LARGE SCALE GENOMIC DNA]</scope>
    <source>
        <strain evidence="4">CGMCC 1.7738</strain>
    </source>
</reference>
<evidence type="ECO:0000313" key="3">
    <source>
        <dbReference type="EMBL" id="SFK79647.1"/>
    </source>
</evidence>
<feature type="compositionally biased region" description="Basic and acidic residues" evidence="1">
    <location>
        <begin position="100"/>
        <end position="112"/>
    </location>
</feature>
<feature type="compositionally biased region" description="Basic and acidic residues" evidence="1">
    <location>
        <begin position="206"/>
        <end position="222"/>
    </location>
</feature>
<keyword evidence="2" id="KW-0472">Membrane</keyword>
<dbReference type="RefSeq" id="WP_089866812.1">
    <property type="nucleotide sequence ID" value="NZ_FOTC01000001.1"/>
</dbReference>
<sequence length="313" mass="33217">MSVRLLVLSADALSVSLTTLSVRVPRTTGAVATRIQHAPLSESLPLQVVPEGQERLLIGGGLIALSLLIFAVWAIWMFGGGSGSDSDTESTDSQDATPTDAERTDETSRDDGGETAQSSAVAERPPNSSADTQPARDRSDFKQTSRNEFSWSEVDDETASSSPDAANVDASVQRDVATSLDDESRVDETGDTSADQTAGSADDGSVTDRDEHALDDARSALDDGHYETAVEDAYTTACEALQARYGVESARSPELFYDQCVSNDAIDESVTDSLQELTEVHDRAVYGYGAATKDDAEEALVHATAVLENSSPR</sequence>
<dbReference type="EMBL" id="FOTC01000001">
    <property type="protein sequence ID" value="SFK79647.1"/>
    <property type="molecule type" value="Genomic_DNA"/>
</dbReference>
<dbReference type="AlphaFoldDB" id="A0A1I4CH67"/>
<protein>
    <submittedName>
        <fullName evidence="3">Uncharacterized protein</fullName>
    </submittedName>
</protein>
<dbReference type="Proteomes" id="UP000199607">
    <property type="component" value="Unassembled WGS sequence"/>
</dbReference>
<accession>A0A1I4CH67</accession>
<feature type="transmembrane region" description="Helical" evidence="2">
    <location>
        <begin position="56"/>
        <end position="76"/>
    </location>
</feature>
<evidence type="ECO:0000256" key="1">
    <source>
        <dbReference type="SAM" id="MobiDB-lite"/>
    </source>
</evidence>
<keyword evidence="4" id="KW-1185">Reference proteome</keyword>
<name>A0A1I4CH67_9EURY</name>
<feature type="compositionally biased region" description="Polar residues" evidence="1">
    <location>
        <begin position="115"/>
        <end position="132"/>
    </location>
</feature>
<dbReference type="Gene3D" id="1.20.120.330">
    <property type="entry name" value="Nucleotidyltransferases domain 2"/>
    <property type="match status" value="1"/>
</dbReference>
<evidence type="ECO:0000313" key="4">
    <source>
        <dbReference type="Proteomes" id="UP000199607"/>
    </source>
</evidence>
<keyword evidence="2" id="KW-1133">Transmembrane helix</keyword>
<organism evidence="3 4">
    <name type="scientific">Halogranum rubrum</name>
    <dbReference type="NCBI Taxonomy" id="553466"/>
    <lineage>
        <taxon>Archaea</taxon>
        <taxon>Methanobacteriati</taxon>
        <taxon>Methanobacteriota</taxon>
        <taxon>Stenosarchaea group</taxon>
        <taxon>Halobacteria</taxon>
        <taxon>Halobacteriales</taxon>
        <taxon>Haloferacaceae</taxon>
    </lineage>
</organism>
<feature type="compositionally biased region" description="Basic and acidic residues" evidence="1">
    <location>
        <begin position="134"/>
        <end position="145"/>
    </location>
</feature>